<dbReference type="InterPro" id="IPR053342">
    <property type="entry name" value="Exosome_cofactor/PTGS_suppr"/>
</dbReference>
<protein>
    <submittedName>
        <fullName evidence="2">Uncharacterized protein</fullName>
    </submittedName>
</protein>
<proteinExistence type="predicted"/>
<organism evidence="2 3">
    <name type="scientific">Zingiber officinale</name>
    <name type="common">Ginger</name>
    <name type="synonym">Amomum zingiber</name>
    <dbReference type="NCBI Taxonomy" id="94328"/>
    <lineage>
        <taxon>Eukaryota</taxon>
        <taxon>Viridiplantae</taxon>
        <taxon>Streptophyta</taxon>
        <taxon>Embryophyta</taxon>
        <taxon>Tracheophyta</taxon>
        <taxon>Spermatophyta</taxon>
        <taxon>Magnoliopsida</taxon>
        <taxon>Liliopsida</taxon>
        <taxon>Zingiberales</taxon>
        <taxon>Zingiberaceae</taxon>
        <taxon>Zingiber</taxon>
    </lineage>
</organism>
<sequence length="698" mass="76153">MTRSSFATLLELDPEIERTFWALRRQARSATTCESRISEMDNQITEGDRTIKELAALDVAYKYSCITYPDLAGDFELRSGLIHLLPKFQGLSGEAFQLLRIGPLQPTGTLSMVIGDTVVRFSIFEAMKYPREDHSILSVDISEELDGMDFLSDIDSDLEVSDFGQENEFVSLLEDSLEVEESEGQSGFIFPNETSTVVFHLREETLVGSSKGKPRSAVARGGSEKGTAGGKSEEGEMDPKASAKSKRSHTQHGRASHPSPSAIAQRKKQSKEKKLEQSAGGGGGDGELKRTRRPSLPSNWDRYDDEDEVVESVGNPSATEVAPKSKGADFGYLLEQARSQQQERDKLAGRGLPLPSSSEEFPLGNDLLLSFWGMSSILSVRGEGRLSLYDDDYFIIDDSEDSSISSEVPFLSIDLHAIDAQLSKLKLSDRLFLEADLFPEEQCVGELIEKKMSEQLENLVAREFKKDFAQSASADVDKTALFDNYQPQISAGNATELHSSKAWTSKETRTHNSDSSMFAASNPAEITTSKFEVAAAEADLDMLLDSLSKTKLSNVSVDEPGSSRNATTSPIDDTMDSLLATTSSFVQEQKTQASTTKQGSVLISNRPSHVLGAKLDGGANSLRTGAKLTLDDNIDDLLGETSIFVKDQKPCLPHGPSSDKIFDYGELIEEAADGCRSSAFACSCFLLVLSLDALPLYC</sequence>
<keyword evidence="3" id="KW-1185">Reference proteome</keyword>
<gene>
    <name evidence="2" type="ORF">ZIOFF_000389</name>
</gene>
<evidence type="ECO:0000256" key="1">
    <source>
        <dbReference type="SAM" id="MobiDB-lite"/>
    </source>
</evidence>
<dbReference type="PANTHER" id="PTHR37260:SF2">
    <property type="entry name" value="PROTEIN ECERIFERUM 16"/>
    <property type="match status" value="1"/>
</dbReference>
<feature type="compositionally biased region" description="Polar residues" evidence="1">
    <location>
        <begin position="562"/>
        <end position="571"/>
    </location>
</feature>
<feature type="compositionally biased region" description="Basic and acidic residues" evidence="1">
    <location>
        <begin position="231"/>
        <end position="241"/>
    </location>
</feature>
<evidence type="ECO:0000313" key="2">
    <source>
        <dbReference type="EMBL" id="KAG6535417.1"/>
    </source>
</evidence>
<feature type="compositionally biased region" description="Basic residues" evidence="1">
    <location>
        <begin position="243"/>
        <end position="255"/>
    </location>
</feature>
<reference evidence="2 3" key="1">
    <citation type="submission" date="2020-08" db="EMBL/GenBank/DDBJ databases">
        <title>Plant Genome Project.</title>
        <authorList>
            <person name="Zhang R.-G."/>
        </authorList>
    </citation>
    <scope>NUCLEOTIDE SEQUENCE [LARGE SCALE GENOMIC DNA]</scope>
    <source>
        <tissue evidence="2">Rhizome</tissue>
    </source>
</reference>
<feature type="region of interest" description="Disordered" evidence="1">
    <location>
        <begin position="206"/>
        <end position="324"/>
    </location>
</feature>
<name>A0A8J5HU10_ZINOF</name>
<dbReference type="PANTHER" id="PTHR37260">
    <property type="entry name" value="PHOSPHORELAY PROTEIN"/>
    <property type="match status" value="1"/>
</dbReference>
<feature type="region of interest" description="Disordered" evidence="1">
    <location>
        <begin position="554"/>
        <end position="574"/>
    </location>
</feature>
<evidence type="ECO:0000313" key="3">
    <source>
        <dbReference type="Proteomes" id="UP000734854"/>
    </source>
</evidence>
<dbReference type="EMBL" id="JACMSC010000001">
    <property type="protein sequence ID" value="KAG6535417.1"/>
    <property type="molecule type" value="Genomic_DNA"/>
</dbReference>
<dbReference type="Proteomes" id="UP000734854">
    <property type="component" value="Unassembled WGS sequence"/>
</dbReference>
<accession>A0A8J5HU10</accession>
<comment type="caution">
    <text evidence="2">The sequence shown here is derived from an EMBL/GenBank/DDBJ whole genome shotgun (WGS) entry which is preliminary data.</text>
</comment>
<dbReference type="AlphaFoldDB" id="A0A8J5HU10"/>